<proteinExistence type="predicted"/>
<sequence>MGSIRYAEDMHEVSDDLKPDLAMCYGPHKRPPYILLFLGEESEFLDAEGLTEKLRHMATSYLRSMRRVESEVMIAGIAALGTRVKFSIWRRQPGSERVEISPSYWRSGDMRVSGSPENWGMSIEDPLFRRFLREVAEYGYHNTLAALNQTNAFMIG</sequence>
<comment type="caution">
    <text evidence="1">The sequence shown here is derived from an EMBL/GenBank/DDBJ whole genome shotgun (WGS) entry which is preliminary data.</text>
</comment>
<organism evidence="1 2">
    <name type="scientific">Penicillium malachiteum</name>
    <dbReference type="NCBI Taxonomy" id="1324776"/>
    <lineage>
        <taxon>Eukaryota</taxon>
        <taxon>Fungi</taxon>
        <taxon>Dikarya</taxon>
        <taxon>Ascomycota</taxon>
        <taxon>Pezizomycotina</taxon>
        <taxon>Eurotiomycetes</taxon>
        <taxon>Eurotiomycetidae</taxon>
        <taxon>Eurotiales</taxon>
        <taxon>Aspergillaceae</taxon>
        <taxon>Penicillium</taxon>
    </lineage>
</organism>
<dbReference type="EMBL" id="JAQJAN010000006">
    <property type="protein sequence ID" value="KAJ5727700.1"/>
    <property type="molecule type" value="Genomic_DNA"/>
</dbReference>
<reference evidence="1" key="1">
    <citation type="journal article" date="2023" name="IMA Fungus">
        <title>Comparative genomic study of the Penicillium genus elucidates a diverse pangenome and 15 lateral gene transfer events.</title>
        <authorList>
            <person name="Petersen C."/>
            <person name="Sorensen T."/>
            <person name="Nielsen M.R."/>
            <person name="Sondergaard T.E."/>
            <person name="Sorensen J.L."/>
            <person name="Fitzpatrick D.A."/>
            <person name="Frisvad J.C."/>
            <person name="Nielsen K.L."/>
        </authorList>
    </citation>
    <scope>NUCLEOTIDE SEQUENCE</scope>
    <source>
        <strain evidence="1">IBT 17514</strain>
    </source>
</reference>
<keyword evidence="2" id="KW-1185">Reference proteome</keyword>
<dbReference type="Proteomes" id="UP001215712">
    <property type="component" value="Unassembled WGS sequence"/>
</dbReference>
<reference evidence="1" key="2">
    <citation type="submission" date="2023-01" db="EMBL/GenBank/DDBJ databases">
        <authorList>
            <person name="Petersen C."/>
        </authorList>
    </citation>
    <scope>NUCLEOTIDE SEQUENCE</scope>
    <source>
        <strain evidence="1">IBT 17514</strain>
    </source>
</reference>
<name>A0AAD6HNB3_9EURO</name>
<protein>
    <submittedName>
        <fullName evidence="1">Uncharacterized protein</fullName>
    </submittedName>
</protein>
<accession>A0AAD6HNB3</accession>
<evidence type="ECO:0000313" key="1">
    <source>
        <dbReference type="EMBL" id="KAJ5727700.1"/>
    </source>
</evidence>
<evidence type="ECO:0000313" key="2">
    <source>
        <dbReference type="Proteomes" id="UP001215712"/>
    </source>
</evidence>
<gene>
    <name evidence="1" type="ORF">N7493_005520</name>
</gene>
<dbReference type="AlphaFoldDB" id="A0AAD6HNB3"/>